<reference evidence="7 8" key="1">
    <citation type="submission" date="2019-04" db="EMBL/GenBank/DDBJ databases">
        <authorList>
            <person name="Li J."/>
        </authorList>
    </citation>
    <scope>NUCLEOTIDE SEQUENCE [LARGE SCALE GENOMIC DNA]</scope>
    <source>
        <strain evidence="7 8">CCTCC AB2016182</strain>
    </source>
</reference>
<comment type="caution">
    <text evidence="7">The sequence shown here is derived from an EMBL/GenBank/DDBJ whole genome shotgun (WGS) entry which is preliminary data.</text>
</comment>
<dbReference type="Proteomes" id="UP000306223">
    <property type="component" value="Unassembled WGS sequence"/>
</dbReference>
<dbReference type="GO" id="GO:0006298">
    <property type="term" value="P:mismatch repair"/>
    <property type="evidence" value="ECO:0007669"/>
    <property type="project" value="UniProtKB-UniRule"/>
</dbReference>
<dbReference type="AlphaFoldDB" id="A0A4U0QSK1"/>
<dbReference type="Gene3D" id="3.40.960.10">
    <property type="entry name" value="VSR Endonuclease"/>
    <property type="match status" value="1"/>
</dbReference>
<keyword evidence="5 6" id="KW-0234">DNA repair</keyword>
<dbReference type="InterPro" id="IPR004603">
    <property type="entry name" value="DNA_mismatch_endonuc_vsr"/>
</dbReference>
<evidence type="ECO:0000313" key="7">
    <source>
        <dbReference type="EMBL" id="TJZ84866.1"/>
    </source>
</evidence>
<evidence type="ECO:0000256" key="3">
    <source>
        <dbReference type="ARBA" id="ARBA00022763"/>
    </source>
</evidence>
<dbReference type="RefSeq" id="WP_136856229.1">
    <property type="nucleotide sequence ID" value="NZ_SUNH01000010.1"/>
</dbReference>
<dbReference type="Pfam" id="PF03852">
    <property type="entry name" value="Vsr"/>
    <property type="match status" value="1"/>
</dbReference>
<name>A0A4U0QSK1_9RHOB</name>
<keyword evidence="4 6" id="KW-0378">Hydrolase</keyword>
<dbReference type="OrthoDB" id="9801520at2"/>
<dbReference type="SUPFAM" id="SSF52980">
    <property type="entry name" value="Restriction endonuclease-like"/>
    <property type="match status" value="1"/>
</dbReference>
<keyword evidence="8" id="KW-1185">Reference proteome</keyword>
<keyword evidence="2 6" id="KW-0255">Endonuclease</keyword>
<sequence length="159" mass="17545">MADIVTPEVRSRMMAAIGRRDTKPEIAVRKALHAAGFRFRVDVRKLPGAPDLALSKWRTAIFVHGCFWHRHGGCPKASVPATRPDFWAGKFASNVARDQRVQAALIEAGWKVVVIWECSISTSNMEASLLSLMNFIREGEPSTMIEIPQAATSNTVQAT</sequence>
<comment type="similarity">
    <text evidence="6">Belongs to the vsr family.</text>
</comment>
<gene>
    <name evidence="7" type="primary">vsr</name>
    <name evidence="7" type="ORF">FA740_07860</name>
</gene>
<keyword evidence="3 6" id="KW-0227">DNA damage</keyword>
<dbReference type="EMBL" id="SUNH01000010">
    <property type="protein sequence ID" value="TJZ84866.1"/>
    <property type="molecule type" value="Genomic_DNA"/>
</dbReference>
<keyword evidence="1 6" id="KW-0540">Nuclease</keyword>
<accession>A0A4U0QSK1</accession>
<dbReference type="GO" id="GO:0004519">
    <property type="term" value="F:endonuclease activity"/>
    <property type="evidence" value="ECO:0007669"/>
    <property type="project" value="UniProtKB-KW"/>
</dbReference>
<evidence type="ECO:0000256" key="4">
    <source>
        <dbReference type="ARBA" id="ARBA00022801"/>
    </source>
</evidence>
<dbReference type="NCBIfam" id="TIGR00632">
    <property type="entry name" value="vsr"/>
    <property type="match status" value="1"/>
</dbReference>
<dbReference type="GO" id="GO:0016787">
    <property type="term" value="F:hydrolase activity"/>
    <property type="evidence" value="ECO:0007669"/>
    <property type="project" value="UniProtKB-KW"/>
</dbReference>
<dbReference type="CDD" id="cd00221">
    <property type="entry name" value="Vsr"/>
    <property type="match status" value="1"/>
</dbReference>
<evidence type="ECO:0000256" key="6">
    <source>
        <dbReference type="PIRNR" id="PIRNR018267"/>
    </source>
</evidence>
<dbReference type="PIRSF" id="PIRSF018267">
    <property type="entry name" value="VSR_endonuc"/>
    <property type="match status" value="1"/>
</dbReference>
<protein>
    <recommendedName>
        <fullName evidence="6">Very short patch repair endonuclease</fullName>
        <ecNumber evidence="6">3.1.-.-</ecNumber>
    </recommendedName>
</protein>
<dbReference type="InterPro" id="IPR011335">
    <property type="entry name" value="Restrct_endonuc-II-like"/>
</dbReference>
<comment type="function">
    <text evidence="6">May nick specific sequences that contain T:G mispairs resulting from m5C-deamination.</text>
</comment>
<evidence type="ECO:0000256" key="1">
    <source>
        <dbReference type="ARBA" id="ARBA00022722"/>
    </source>
</evidence>
<organism evidence="7 8">
    <name type="scientific">Paracoccus hibiscisoli</name>
    <dbReference type="NCBI Taxonomy" id="2023261"/>
    <lineage>
        <taxon>Bacteria</taxon>
        <taxon>Pseudomonadati</taxon>
        <taxon>Pseudomonadota</taxon>
        <taxon>Alphaproteobacteria</taxon>
        <taxon>Rhodobacterales</taxon>
        <taxon>Paracoccaceae</taxon>
        <taxon>Paracoccus</taxon>
    </lineage>
</organism>
<evidence type="ECO:0000256" key="2">
    <source>
        <dbReference type="ARBA" id="ARBA00022759"/>
    </source>
</evidence>
<evidence type="ECO:0000256" key="5">
    <source>
        <dbReference type="ARBA" id="ARBA00023204"/>
    </source>
</evidence>
<dbReference type="EC" id="3.1.-.-" evidence="6"/>
<evidence type="ECO:0000313" key="8">
    <source>
        <dbReference type="Proteomes" id="UP000306223"/>
    </source>
</evidence>
<proteinExistence type="inferred from homology"/>